<dbReference type="InterPro" id="IPR006703">
    <property type="entry name" value="G_AIG1"/>
</dbReference>
<accession>A0A672FTS2</accession>
<feature type="domain" description="AIG1-type G" evidence="5">
    <location>
        <begin position="105"/>
        <end position="319"/>
    </location>
</feature>
<keyword evidence="4" id="KW-0472">Membrane</keyword>
<reference evidence="6" key="2">
    <citation type="submission" date="2025-08" db="UniProtKB">
        <authorList>
            <consortium name="Ensembl"/>
        </authorList>
    </citation>
    <scope>IDENTIFICATION</scope>
</reference>
<keyword evidence="3" id="KW-0342">GTP-binding</keyword>
<dbReference type="Proteomes" id="UP000472267">
    <property type="component" value="Chromosome 8"/>
</dbReference>
<dbReference type="Ensembl" id="ENSSFAT00005008587.1">
    <property type="protein sequence ID" value="ENSSFAP00005008185.1"/>
    <property type="gene ID" value="ENSSFAG00005004799.1"/>
</dbReference>
<organism evidence="6 7">
    <name type="scientific">Salarias fasciatus</name>
    <name type="common">Jewelled blenny</name>
    <name type="synonym">Blennius fasciatus</name>
    <dbReference type="NCBI Taxonomy" id="181472"/>
    <lineage>
        <taxon>Eukaryota</taxon>
        <taxon>Metazoa</taxon>
        <taxon>Chordata</taxon>
        <taxon>Craniata</taxon>
        <taxon>Vertebrata</taxon>
        <taxon>Euteleostomi</taxon>
        <taxon>Actinopterygii</taxon>
        <taxon>Neopterygii</taxon>
        <taxon>Teleostei</taxon>
        <taxon>Neoteleostei</taxon>
        <taxon>Acanthomorphata</taxon>
        <taxon>Ovalentaria</taxon>
        <taxon>Blenniimorphae</taxon>
        <taxon>Blenniiformes</taxon>
        <taxon>Blennioidei</taxon>
        <taxon>Blenniidae</taxon>
        <taxon>Salariinae</taxon>
        <taxon>Salarias</taxon>
    </lineage>
</organism>
<dbReference type="GeneID" id="115392992"/>
<evidence type="ECO:0000256" key="4">
    <source>
        <dbReference type="SAM" id="Phobius"/>
    </source>
</evidence>
<dbReference type="OrthoDB" id="8892667at2759"/>
<dbReference type="PROSITE" id="PS51720">
    <property type="entry name" value="G_AIG1"/>
    <property type="match status" value="1"/>
</dbReference>
<evidence type="ECO:0000256" key="3">
    <source>
        <dbReference type="ARBA" id="ARBA00023134"/>
    </source>
</evidence>
<dbReference type="InterPro" id="IPR027417">
    <property type="entry name" value="P-loop_NTPase"/>
</dbReference>
<keyword evidence="2" id="KW-0547">Nucleotide-binding</keyword>
<dbReference type="InParanoid" id="A0A672FTS2"/>
<reference evidence="6" key="3">
    <citation type="submission" date="2025-09" db="UniProtKB">
        <authorList>
            <consortium name="Ensembl"/>
        </authorList>
    </citation>
    <scope>IDENTIFICATION</scope>
</reference>
<dbReference type="OMA" id="RGHYTHE"/>
<dbReference type="SUPFAM" id="SSF52540">
    <property type="entry name" value="P-loop containing nucleoside triphosphate hydrolases"/>
    <property type="match status" value="1"/>
</dbReference>
<dbReference type="Pfam" id="PF04548">
    <property type="entry name" value="AIG1"/>
    <property type="match status" value="1"/>
</dbReference>
<feature type="transmembrane region" description="Helical" evidence="4">
    <location>
        <begin position="47"/>
        <end position="65"/>
    </location>
</feature>
<dbReference type="AlphaFoldDB" id="A0A672FTS2"/>
<name>A0A672FTS2_SALFA</name>
<proteinExistence type="inferred from homology"/>
<comment type="similarity">
    <text evidence="1">Belongs to the TRAFAC class TrmE-Era-EngA-EngB-Septin-like GTPase superfamily. AIG1/Toc34/Toc159-like paraseptin GTPase family. IAN subfamily.</text>
</comment>
<feature type="transmembrane region" description="Helical" evidence="4">
    <location>
        <begin position="15"/>
        <end position="35"/>
    </location>
</feature>
<dbReference type="PANTHER" id="PTHR10903">
    <property type="entry name" value="GTPASE, IMAP FAMILY MEMBER-RELATED"/>
    <property type="match status" value="1"/>
</dbReference>
<keyword evidence="4" id="KW-0812">Transmembrane</keyword>
<keyword evidence="7" id="KW-1185">Reference proteome</keyword>
<protein>
    <submittedName>
        <fullName evidence="6">GTPase IMAP family member 1-like</fullName>
    </submittedName>
</protein>
<dbReference type="GO" id="GO:0005525">
    <property type="term" value="F:GTP binding"/>
    <property type="evidence" value="ECO:0007669"/>
    <property type="project" value="UniProtKB-KW"/>
</dbReference>
<evidence type="ECO:0000313" key="6">
    <source>
        <dbReference type="Ensembl" id="ENSSFAP00005008185.1"/>
    </source>
</evidence>
<gene>
    <name evidence="6" type="primary">LOC115392992</name>
</gene>
<evidence type="ECO:0000259" key="5">
    <source>
        <dbReference type="PROSITE" id="PS51720"/>
    </source>
</evidence>
<sequence length="329" mass="36123">MECQCDQDRSQDAGWWMSGNSLQMGVFTVVGYLLYRFSQTLPALIRWPIRLFCSLTGLTALWGWVSRLVGTLRGIRSLCKWLSRIWRFFVGSSGDDSSNAQTDPNSSVRLILLGHAGSGRTCLADTLLGNTKTLARTGQIESNMRRTVVDGKDLTVIDTPDLLGGSLRKETRAKEALRSLQFTSPGPHAFLLLMQAPGSSMGTDPDAAQLIRAARELYGEAVSGYIIPVLTHADRLGKKASVDELLEADAGSLKKAYSLCSQKPELVGNGPSCPPEAQSTTRRNLVARVMELRGQRGHFIHELQRTEDRYREELLADMAAALAKKLGRA</sequence>
<reference evidence="6" key="1">
    <citation type="submission" date="2019-06" db="EMBL/GenBank/DDBJ databases">
        <authorList>
            <consortium name="Wellcome Sanger Institute Data Sharing"/>
        </authorList>
    </citation>
    <scope>NUCLEOTIDE SEQUENCE [LARGE SCALE GENOMIC DNA]</scope>
</reference>
<keyword evidence="4" id="KW-1133">Transmembrane helix</keyword>
<evidence type="ECO:0000256" key="1">
    <source>
        <dbReference type="ARBA" id="ARBA00008535"/>
    </source>
</evidence>
<dbReference type="RefSeq" id="XP_029953583.1">
    <property type="nucleotide sequence ID" value="XM_030097723.1"/>
</dbReference>
<evidence type="ECO:0000313" key="7">
    <source>
        <dbReference type="Proteomes" id="UP000472267"/>
    </source>
</evidence>
<evidence type="ECO:0000256" key="2">
    <source>
        <dbReference type="ARBA" id="ARBA00022741"/>
    </source>
</evidence>
<dbReference type="PANTHER" id="PTHR10903:SF170">
    <property type="entry name" value="GTPASE IMAP FAMILY MEMBER 7"/>
    <property type="match status" value="1"/>
</dbReference>
<dbReference type="InterPro" id="IPR045058">
    <property type="entry name" value="GIMA/IAN/Toc"/>
</dbReference>
<dbReference type="Gene3D" id="3.40.50.300">
    <property type="entry name" value="P-loop containing nucleotide triphosphate hydrolases"/>
    <property type="match status" value="1"/>
</dbReference>